<dbReference type="RefSeq" id="WP_013134079.1">
    <property type="nucleotide sequence ID" value="NC_014166.1"/>
</dbReference>
<accession>D5V4X2</accession>
<sequence length="116" mass="13864">MDILKKAYDWAYTYNFTPIEIEYAGKLALKMLDDSCQMSSEERRMFFYVYDAITDREDIILDDDMNRLILLARDRATIYSKPEYANIVHACKEDIIPNMLKVHMKAFKKMVRENLY</sequence>
<name>D5V4X2_ARCNC</name>
<dbReference type="Proteomes" id="UP000000939">
    <property type="component" value="Chromosome"/>
</dbReference>
<organism evidence="1 2">
    <name type="scientific">Arcobacter nitrofigilis (strain ATCC 33309 / DSM 7299 / CCUG 15893 / LMG 7604 / NCTC 12251 / CI)</name>
    <name type="common">Campylobacter nitrofigilis</name>
    <dbReference type="NCBI Taxonomy" id="572480"/>
    <lineage>
        <taxon>Bacteria</taxon>
        <taxon>Pseudomonadati</taxon>
        <taxon>Campylobacterota</taxon>
        <taxon>Epsilonproteobacteria</taxon>
        <taxon>Campylobacterales</taxon>
        <taxon>Arcobacteraceae</taxon>
        <taxon>Arcobacter</taxon>
    </lineage>
</organism>
<protein>
    <submittedName>
        <fullName evidence="1">Uncharacterized protein</fullName>
    </submittedName>
</protein>
<evidence type="ECO:0000313" key="2">
    <source>
        <dbReference type="Proteomes" id="UP000000939"/>
    </source>
</evidence>
<reference evidence="1 2" key="1">
    <citation type="journal article" date="2010" name="Stand. Genomic Sci.">
        <title>Complete genome sequence of Arcobacter nitrofigilis type strain (CI).</title>
        <authorList>
            <person name="Pati A."/>
            <person name="Gronow S."/>
            <person name="Lapidus A."/>
            <person name="Copeland A."/>
            <person name="Glavina Del Rio T."/>
            <person name="Nolan M."/>
            <person name="Lucas S."/>
            <person name="Tice H."/>
            <person name="Cheng J.F."/>
            <person name="Han C."/>
            <person name="Chertkov O."/>
            <person name="Bruce D."/>
            <person name="Tapia R."/>
            <person name="Goodwin L."/>
            <person name="Pitluck S."/>
            <person name="Liolios K."/>
            <person name="Ivanova N."/>
            <person name="Mavromatis K."/>
            <person name="Chen A."/>
            <person name="Palaniappan K."/>
            <person name="Land M."/>
            <person name="Hauser L."/>
            <person name="Chang Y.J."/>
            <person name="Jeffries C.D."/>
            <person name="Detter J.C."/>
            <person name="Rohde M."/>
            <person name="Goker M."/>
            <person name="Bristow J."/>
            <person name="Eisen J.A."/>
            <person name="Markowitz V."/>
            <person name="Hugenholtz P."/>
            <person name="Klenk H.P."/>
            <person name="Kyrpides N.C."/>
        </authorList>
    </citation>
    <scope>NUCLEOTIDE SEQUENCE [LARGE SCALE GENOMIC DNA]</scope>
    <source>
        <strain evidence="2">ATCC 33309 / DSM 7299 / CCUG 15893 / LMG 7604 / NCTC 12251 / CI</strain>
    </source>
</reference>
<dbReference type="KEGG" id="ant:Arnit_0268"/>
<keyword evidence="2" id="KW-1185">Reference proteome</keyword>
<dbReference type="OrthoDB" id="5343998at2"/>
<dbReference type="AlphaFoldDB" id="D5V4X2"/>
<gene>
    <name evidence="1" type="ordered locus">Arnit_0268</name>
</gene>
<proteinExistence type="predicted"/>
<dbReference type="HOGENOM" id="CLU_2091715_0_0_7"/>
<evidence type="ECO:0000313" key="1">
    <source>
        <dbReference type="EMBL" id="ADG91934.1"/>
    </source>
</evidence>
<dbReference type="STRING" id="572480.Arnit_0268"/>
<dbReference type="EMBL" id="CP001999">
    <property type="protein sequence ID" value="ADG91934.1"/>
    <property type="molecule type" value="Genomic_DNA"/>
</dbReference>